<keyword evidence="2" id="KW-1185">Reference proteome</keyword>
<protein>
    <submittedName>
        <fullName evidence="1">Four-helix bundle copper-binding protein</fullName>
    </submittedName>
</protein>
<gene>
    <name evidence="1" type="ORF">ACFOJE_00775</name>
</gene>
<proteinExistence type="predicted"/>
<accession>A0ABV7APT3</accession>
<dbReference type="InterPro" id="IPR044543">
    <property type="entry name" value="YHJQ-like"/>
</dbReference>
<reference evidence="2" key="1">
    <citation type="journal article" date="2019" name="Int. J. Syst. Evol. Microbiol.">
        <title>The Global Catalogue of Microorganisms (GCM) 10K type strain sequencing project: providing services to taxonomists for standard genome sequencing and annotation.</title>
        <authorList>
            <consortium name="The Broad Institute Genomics Platform"/>
            <consortium name="The Broad Institute Genome Sequencing Center for Infectious Disease"/>
            <person name="Wu L."/>
            <person name="Ma J."/>
        </authorList>
    </citation>
    <scope>NUCLEOTIDE SEQUENCE [LARGE SCALE GENOMIC DNA]</scope>
    <source>
        <strain evidence="2">KCTC 62195</strain>
    </source>
</reference>
<dbReference type="PANTHER" id="PTHR37310:SF1">
    <property type="entry name" value="CYTOPLASMIC PROTEIN"/>
    <property type="match status" value="1"/>
</dbReference>
<name>A0ABV7APT3_9GAMM</name>
<dbReference type="RefSeq" id="WP_377812316.1">
    <property type="nucleotide sequence ID" value="NZ_JBHRSJ010000001.1"/>
</dbReference>
<dbReference type="CDD" id="cd08026">
    <property type="entry name" value="DUF326"/>
    <property type="match status" value="1"/>
</dbReference>
<sequence length="109" mass="11644">MSASMNESCIQACSNCALACETCSASCLRESDVQAMARCVALDMDCADFCKVAATLMARGSDYAKAVCQQCAEVCRACGEECARHEAEHCQRCAQACRSCAEECERMAA</sequence>
<organism evidence="1 2">
    <name type="scientific">Azotobacter bryophylli</name>
    <dbReference type="NCBI Taxonomy" id="1986537"/>
    <lineage>
        <taxon>Bacteria</taxon>
        <taxon>Pseudomonadati</taxon>
        <taxon>Pseudomonadota</taxon>
        <taxon>Gammaproteobacteria</taxon>
        <taxon>Pseudomonadales</taxon>
        <taxon>Pseudomonadaceae</taxon>
        <taxon>Azotobacter</taxon>
    </lineage>
</organism>
<dbReference type="Pfam" id="PF03860">
    <property type="entry name" value="Csp"/>
    <property type="match status" value="1"/>
</dbReference>
<evidence type="ECO:0000313" key="2">
    <source>
        <dbReference type="Proteomes" id="UP001595457"/>
    </source>
</evidence>
<dbReference type="Proteomes" id="UP001595457">
    <property type="component" value="Unassembled WGS sequence"/>
</dbReference>
<dbReference type="EMBL" id="JBHRSJ010000001">
    <property type="protein sequence ID" value="MFC2970747.1"/>
    <property type="molecule type" value="Genomic_DNA"/>
</dbReference>
<dbReference type="Gene3D" id="1.20.1270.360">
    <property type="match status" value="1"/>
</dbReference>
<dbReference type="InterPro" id="IPR005560">
    <property type="entry name" value="Csp_YhjQ"/>
</dbReference>
<dbReference type="PANTHER" id="PTHR37310">
    <property type="entry name" value="CYTOPLASMIC PROTEIN-RELATED"/>
    <property type="match status" value="1"/>
</dbReference>
<comment type="caution">
    <text evidence="1">The sequence shown here is derived from an EMBL/GenBank/DDBJ whole genome shotgun (WGS) entry which is preliminary data.</text>
</comment>
<evidence type="ECO:0000313" key="1">
    <source>
        <dbReference type="EMBL" id="MFC2970747.1"/>
    </source>
</evidence>